<dbReference type="OrthoDB" id="9784760at2"/>
<proteinExistence type="inferred from homology"/>
<keyword evidence="4 7" id="KW-0520">NAD</keyword>
<comment type="subcellular location">
    <subcellularLocation>
        <location evidence="7">Cytoplasm</location>
    </subcellularLocation>
</comment>
<evidence type="ECO:0000256" key="4">
    <source>
        <dbReference type="ARBA" id="ARBA00023027"/>
    </source>
</evidence>
<feature type="binding site" evidence="7">
    <location>
        <begin position="90"/>
        <end position="95"/>
    </location>
    <ligand>
        <name>NAD(+)</name>
        <dbReference type="ChEBI" id="CHEBI:57540"/>
    </ligand>
</feature>
<dbReference type="NCBIfam" id="NF003993">
    <property type="entry name" value="PRK05472.2-2"/>
    <property type="match status" value="1"/>
</dbReference>
<dbReference type="NCBIfam" id="NF003995">
    <property type="entry name" value="PRK05472.2-4"/>
    <property type="match status" value="1"/>
</dbReference>
<dbReference type="Proteomes" id="UP000050430">
    <property type="component" value="Unassembled WGS sequence"/>
</dbReference>
<dbReference type="NCBIfam" id="NF003992">
    <property type="entry name" value="PRK05472.2-1"/>
    <property type="match status" value="1"/>
</dbReference>
<keyword evidence="5 7" id="KW-0238">DNA-binding</keyword>
<evidence type="ECO:0000256" key="7">
    <source>
        <dbReference type="HAMAP-Rule" id="MF_01131"/>
    </source>
</evidence>
<accession>A0A0P6WS09</accession>
<dbReference type="PANTHER" id="PTHR35786">
    <property type="entry name" value="REDOX-SENSING TRANSCRIPTIONAL REPRESSOR REX"/>
    <property type="match status" value="1"/>
</dbReference>
<dbReference type="InterPro" id="IPR022876">
    <property type="entry name" value="Tscrpt_rep_Rex"/>
</dbReference>
<dbReference type="RefSeq" id="WP_062420332.1">
    <property type="nucleotide sequence ID" value="NZ_BBYA01000001.1"/>
</dbReference>
<dbReference type="PANTHER" id="PTHR35786:SF1">
    <property type="entry name" value="REDOX-SENSING TRANSCRIPTIONAL REPRESSOR REX 1"/>
    <property type="match status" value="1"/>
</dbReference>
<dbReference type="STRING" id="229920.ADM99_09765"/>
<dbReference type="InterPro" id="IPR058236">
    <property type="entry name" value="Rex_actinobacterial-type"/>
</dbReference>
<dbReference type="NCBIfam" id="NF003989">
    <property type="entry name" value="PRK05472.1-3"/>
    <property type="match status" value="1"/>
</dbReference>
<sequence>MTDKNIPDIVVSRLPIYLQTLQHLSRQGKTITSSQELGEQSFITAAQVRKDLSFFGGFGKQGSGYDINYLSARIRQILKVDRIWNVALVGSGDLGHAIARYPGFAERGFHIRYVFDNDPAKIGKMIGTLPIISTDKMVEIIRQEGIMVAMITVPSRAAQSVADQLVQAGIKAILNYAPVALNVPENIRVETVSPILQLEHMTYYL</sequence>
<comment type="function">
    <text evidence="7">Modulates transcription in response to changes in cellular NADH/NAD(+) redox state.</text>
</comment>
<evidence type="ECO:0000259" key="8">
    <source>
        <dbReference type="SMART" id="SM00881"/>
    </source>
</evidence>
<dbReference type="Gene3D" id="1.10.10.10">
    <property type="entry name" value="Winged helix-like DNA-binding domain superfamily/Winged helix DNA-binding domain"/>
    <property type="match status" value="1"/>
</dbReference>
<dbReference type="Pfam" id="PF02629">
    <property type="entry name" value="CoA_binding"/>
    <property type="match status" value="1"/>
</dbReference>
<evidence type="ECO:0000256" key="1">
    <source>
        <dbReference type="ARBA" id="ARBA00022490"/>
    </source>
</evidence>
<evidence type="ECO:0000256" key="6">
    <source>
        <dbReference type="ARBA" id="ARBA00023163"/>
    </source>
</evidence>
<feature type="domain" description="CoA-binding" evidence="8">
    <location>
        <begin position="79"/>
        <end position="180"/>
    </location>
</feature>
<keyword evidence="3 7" id="KW-0805">Transcription regulation</keyword>
<evidence type="ECO:0000256" key="3">
    <source>
        <dbReference type="ARBA" id="ARBA00023015"/>
    </source>
</evidence>
<keyword evidence="10" id="KW-1185">Reference proteome</keyword>
<feature type="DNA-binding region" description="H-T-H motif" evidence="7">
    <location>
        <begin position="16"/>
        <end position="55"/>
    </location>
</feature>
<name>A0A0P6WS09_9CHLR</name>
<reference evidence="9 10" key="1">
    <citation type="submission" date="2015-07" db="EMBL/GenBank/DDBJ databases">
        <title>Genome sequence of Leptolinea tardivitalis DSM 16556.</title>
        <authorList>
            <person name="Hemp J."/>
            <person name="Ward L.M."/>
            <person name="Pace L.A."/>
            <person name="Fischer W.W."/>
        </authorList>
    </citation>
    <scope>NUCLEOTIDE SEQUENCE [LARGE SCALE GENOMIC DNA]</scope>
    <source>
        <strain evidence="9 10">YMTK-2</strain>
    </source>
</reference>
<evidence type="ECO:0000313" key="9">
    <source>
        <dbReference type="EMBL" id="KPL71731.1"/>
    </source>
</evidence>
<evidence type="ECO:0000313" key="10">
    <source>
        <dbReference type="Proteomes" id="UP000050430"/>
    </source>
</evidence>
<dbReference type="SMART" id="SM00881">
    <property type="entry name" value="CoA_binding"/>
    <property type="match status" value="1"/>
</dbReference>
<dbReference type="InterPro" id="IPR036291">
    <property type="entry name" value="NAD(P)-bd_dom_sf"/>
</dbReference>
<comment type="subunit">
    <text evidence="7">Homodimer.</text>
</comment>
<dbReference type="InterPro" id="IPR009718">
    <property type="entry name" value="Rex_DNA-bd_C_dom"/>
</dbReference>
<comment type="similarity">
    <text evidence="7">Belongs to the transcriptional regulatory Rex family.</text>
</comment>
<keyword evidence="1 7" id="KW-0963">Cytoplasm</keyword>
<organism evidence="9 10">
    <name type="scientific">Leptolinea tardivitalis</name>
    <dbReference type="NCBI Taxonomy" id="229920"/>
    <lineage>
        <taxon>Bacteria</taxon>
        <taxon>Bacillati</taxon>
        <taxon>Chloroflexota</taxon>
        <taxon>Anaerolineae</taxon>
        <taxon>Anaerolineales</taxon>
        <taxon>Anaerolineaceae</taxon>
        <taxon>Leptolinea</taxon>
    </lineage>
</organism>
<dbReference type="HAMAP" id="MF_01131">
    <property type="entry name" value="Rex"/>
    <property type="match status" value="1"/>
</dbReference>
<dbReference type="InterPro" id="IPR036390">
    <property type="entry name" value="WH_DNA-bd_sf"/>
</dbReference>
<dbReference type="GO" id="GO:0045892">
    <property type="term" value="P:negative regulation of DNA-templated transcription"/>
    <property type="evidence" value="ECO:0007669"/>
    <property type="project" value="InterPro"/>
</dbReference>
<dbReference type="NCBIfam" id="NF003994">
    <property type="entry name" value="PRK05472.2-3"/>
    <property type="match status" value="1"/>
</dbReference>
<gene>
    <name evidence="7" type="primary">rex</name>
    <name evidence="9" type="ORF">ADM99_09765</name>
</gene>
<keyword evidence="6 7" id="KW-0804">Transcription</keyword>
<evidence type="ECO:0000256" key="2">
    <source>
        <dbReference type="ARBA" id="ARBA00022491"/>
    </source>
</evidence>
<dbReference type="SUPFAM" id="SSF46785">
    <property type="entry name" value="Winged helix' DNA-binding domain"/>
    <property type="match status" value="1"/>
</dbReference>
<dbReference type="NCBIfam" id="NF003996">
    <property type="entry name" value="PRK05472.2-5"/>
    <property type="match status" value="1"/>
</dbReference>
<dbReference type="EMBL" id="LGCK01000010">
    <property type="protein sequence ID" value="KPL71731.1"/>
    <property type="molecule type" value="Genomic_DNA"/>
</dbReference>
<protein>
    <recommendedName>
        <fullName evidence="7">Redox-sensing transcriptional repressor Rex</fullName>
    </recommendedName>
</protein>
<dbReference type="Gene3D" id="3.40.50.720">
    <property type="entry name" value="NAD(P)-binding Rossmann-like Domain"/>
    <property type="match status" value="1"/>
</dbReference>
<dbReference type="PATRIC" id="fig|229920.5.peg.1863"/>
<dbReference type="GO" id="GO:0003677">
    <property type="term" value="F:DNA binding"/>
    <property type="evidence" value="ECO:0007669"/>
    <property type="project" value="UniProtKB-UniRule"/>
</dbReference>
<dbReference type="GO" id="GO:0003700">
    <property type="term" value="F:DNA-binding transcription factor activity"/>
    <property type="evidence" value="ECO:0007669"/>
    <property type="project" value="UniProtKB-UniRule"/>
</dbReference>
<dbReference type="GO" id="GO:0005737">
    <property type="term" value="C:cytoplasm"/>
    <property type="evidence" value="ECO:0007669"/>
    <property type="project" value="UniProtKB-SubCell"/>
</dbReference>
<evidence type="ECO:0000256" key="5">
    <source>
        <dbReference type="ARBA" id="ARBA00023125"/>
    </source>
</evidence>
<dbReference type="InterPro" id="IPR003781">
    <property type="entry name" value="CoA-bd"/>
</dbReference>
<dbReference type="Pfam" id="PF06971">
    <property type="entry name" value="Put_DNA-bind_N"/>
    <property type="match status" value="1"/>
</dbReference>
<dbReference type="InterPro" id="IPR036388">
    <property type="entry name" value="WH-like_DNA-bd_sf"/>
</dbReference>
<comment type="caution">
    <text evidence="9">The sequence shown here is derived from an EMBL/GenBank/DDBJ whole genome shotgun (WGS) entry which is preliminary data.</text>
</comment>
<keyword evidence="2 7" id="KW-0678">Repressor</keyword>
<dbReference type="SUPFAM" id="SSF51735">
    <property type="entry name" value="NAD(P)-binding Rossmann-fold domains"/>
    <property type="match status" value="1"/>
</dbReference>
<dbReference type="AlphaFoldDB" id="A0A0P6WS09"/>
<dbReference type="GO" id="GO:0051775">
    <property type="term" value="P:response to redox state"/>
    <property type="evidence" value="ECO:0007669"/>
    <property type="project" value="InterPro"/>
</dbReference>